<dbReference type="SUPFAM" id="SSF50249">
    <property type="entry name" value="Nucleic acid-binding proteins"/>
    <property type="match status" value="1"/>
</dbReference>
<dbReference type="GO" id="GO:0009295">
    <property type="term" value="C:nucleoid"/>
    <property type="evidence" value="ECO:0007669"/>
    <property type="project" value="TreeGrafter"/>
</dbReference>
<comment type="function">
    <text evidence="3">Plays an important role in DNA replication, recombination and repair. Binds to ssDNA and to an array of partner proteins to recruit them to their sites of action during DNA metabolism.</text>
</comment>
<sequence>MINRVVLVGRLTKDPELRYTPAGAAVATFTLAVNRTYTNQQGDREADFINCVIWRKPAENVANFLKKGSLAGVEGRIQTRNYEGQDGKRVYVTEIQADSVQFLEPRSSGGGGGGGYSDAPQQQQGGGSYGGEQRNNNQDFPFGQQQQNQQRSSNNAGYSKMNEDPFANDGQPIDISDDDLPF</sequence>
<keyword evidence="2 3" id="KW-0233">DNA recombination</keyword>
<evidence type="ECO:0000256" key="3">
    <source>
        <dbReference type="HAMAP-Rule" id="MF_00984"/>
    </source>
</evidence>
<comment type="subunit">
    <text evidence="3">Homotetramer.</text>
</comment>
<dbReference type="AlphaFoldDB" id="A0A177KLL7"/>
<dbReference type="Proteomes" id="UP000077271">
    <property type="component" value="Unassembled WGS sequence"/>
</dbReference>
<dbReference type="GO" id="GO:0003697">
    <property type="term" value="F:single-stranded DNA binding"/>
    <property type="evidence" value="ECO:0007669"/>
    <property type="project" value="UniProtKB-UniRule"/>
</dbReference>
<proteinExistence type="inferred from homology"/>
<keyword evidence="1 3" id="KW-0238">DNA-binding</keyword>
<gene>
    <name evidence="6" type="ORF">AWH48_06580</name>
</gene>
<dbReference type="HAMAP" id="MF_00984">
    <property type="entry name" value="SSB"/>
    <property type="match status" value="1"/>
</dbReference>
<dbReference type="GO" id="GO:0006260">
    <property type="term" value="P:DNA replication"/>
    <property type="evidence" value="ECO:0007669"/>
    <property type="project" value="UniProtKB-UniRule"/>
</dbReference>
<dbReference type="Gene3D" id="2.40.50.140">
    <property type="entry name" value="Nucleic acid-binding proteins"/>
    <property type="match status" value="1"/>
</dbReference>
<dbReference type="GO" id="GO:0006310">
    <property type="term" value="P:DNA recombination"/>
    <property type="evidence" value="ECO:0007669"/>
    <property type="project" value="UniProtKB-UniRule"/>
</dbReference>
<comment type="caution">
    <text evidence="3">Lacks conserved residue(s) required for the propagation of feature annotation.</text>
</comment>
<dbReference type="PANTHER" id="PTHR10302:SF27">
    <property type="entry name" value="SINGLE-STRANDED DNA-BINDING PROTEIN"/>
    <property type="match status" value="1"/>
</dbReference>
<feature type="compositionally biased region" description="Low complexity" evidence="5">
    <location>
        <begin position="131"/>
        <end position="155"/>
    </location>
</feature>
<keyword evidence="3" id="KW-0235">DNA replication</keyword>
<dbReference type="RefSeq" id="WP_018395040.1">
    <property type="nucleotide sequence ID" value="NZ_LQWZ01000033.1"/>
</dbReference>
<evidence type="ECO:0000256" key="4">
    <source>
        <dbReference type="RuleBase" id="RU000524"/>
    </source>
</evidence>
<comment type="caution">
    <text evidence="6">The sequence shown here is derived from an EMBL/GenBank/DDBJ whole genome shotgun (WGS) entry which is preliminary data.</text>
</comment>
<dbReference type="NCBIfam" id="TIGR00621">
    <property type="entry name" value="ssb"/>
    <property type="match status" value="1"/>
</dbReference>
<keyword evidence="3" id="KW-0227">DNA damage</keyword>
<dbReference type="InterPro" id="IPR011344">
    <property type="entry name" value="ssDNA-bd"/>
</dbReference>
<evidence type="ECO:0000256" key="5">
    <source>
        <dbReference type="SAM" id="MobiDB-lite"/>
    </source>
</evidence>
<dbReference type="PANTHER" id="PTHR10302">
    <property type="entry name" value="SINGLE-STRANDED DNA-BINDING PROTEIN"/>
    <property type="match status" value="1"/>
</dbReference>
<dbReference type="Pfam" id="PF00436">
    <property type="entry name" value="SSB"/>
    <property type="match status" value="1"/>
</dbReference>
<name>A0A177KLL7_9BACI</name>
<evidence type="ECO:0000313" key="7">
    <source>
        <dbReference type="Proteomes" id="UP000077271"/>
    </source>
</evidence>
<evidence type="ECO:0000256" key="1">
    <source>
        <dbReference type="ARBA" id="ARBA00023125"/>
    </source>
</evidence>
<dbReference type="InterPro" id="IPR012340">
    <property type="entry name" value="NA-bd_OB-fold"/>
</dbReference>
<dbReference type="OrthoDB" id="9809878at2"/>
<dbReference type="PROSITE" id="PS50935">
    <property type="entry name" value="SSB"/>
    <property type="match status" value="1"/>
</dbReference>
<dbReference type="EMBL" id="LQWZ01000033">
    <property type="protein sequence ID" value="OAH54269.1"/>
    <property type="molecule type" value="Genomic_DNA"/>
</dbReference>
<evidence type="ECO:0000313" key="6">
    <source>
        <dbReference type="EMBL" id="OAH54269.1"/>
    </source>
</evidence>
<dbReference type="InterPro" id="IPR000424">
    <property type="entry name" value="Primosome_PriB/ssb"/>
</dbReference>
<dbReference type="GO" id="GO:0006281">
    <property type="term" value="P:DNA repair"/>
    <property type="evidence" value="ECO:0007669"/>
    <property type="project" value="UniProtKB-UniRule"/>
</dbReference>
<organism evidence="6 7">
    <name type="scientific">Domibacillus aminovorans</name>
    <dbReference type="NCBI Taxonomy" id="29332"/>
    <lineage>
        <taxon>Bacteria</taxon>
        <taxon>Bacillati</taxon>
        <taxon>Bacillota</taxon>
        <taxon>Bacilli</taxon>
        <taxon>Bacillales</taxon>
        <taxon>Bacillaceae</taxon>
        <taxon>Domibacillus</taxon>
    </lineage>
</organism>
<evidence type="ECO:0000256" key="2">
    <source>
        <dbReference type="ARBA" id="ARBA00023172"/>
    </source>
</evidence>
<reference evidence="6 7" key="1">
    <citation type="submission" date="2016-01" db="EMBL/GenBank/DDBJ databases">
        <title>Investigation of taxonomic status of Bacillus aminovorans.</title>
        <authorList>
            <person name="Verma A."/>
            <person name="Pal Y."/>
            <person name="Krishnamurthi S."/>
        </authorList>
    </citation>
    <scope>NUCLEOTIDE SEQUENCE [LARGE SCALE GENOMIC DNA]</scope>
    <source>
        <strain evidence="6 7">DSM 4337</strain>
    </source>
</reference>
<keyword evidence="3" id="KW-0234">DNA repair</keyword>
<protein>
    <recommendedName>
        <fullName evidence="3 4">Single-stranded DNA-binding protein</fullName>
        <shortName evidence="3">SSB</shortName>
    </recommendedName>
</protein>
<dbReference type="CDD" id="cd04496">
    <property type="entry name" value="SSB_OBF"/>
    <property type="match status" value="1"/>
</dbReference>
<accession>A0A177KLL7</accession>
<feature type="short sequence motif" description="Important for interaction with partner proteins" evidence="3">
    <location>
        <begin position="177"/>
        <end position="182"/>
    </location>
</feature>
<dbReference type="FunFam" id="2.40.50.140:FF:000084">
    <property type="entry name" value="Single-stranded DNA-binding protein"/>
    <property type="match status" value="1"/>
</dbReference>
<feature type="region of interest" description="Disordered" evidence="5">
    <location>
        <begin position="102"/>
        <end position="182"/>
    </location>
</feature>